<dbReference type="InterPro" id="IPR046887">
    <property type="entry name" value="RsmE_PUA-like"/>
</dbReference>
<feature type="domain" description="Ribosomal RNA small subunit methyltransferase E methyltransferase" evidence="11">
    <location>
        <begin position="75"/>
        <end position="237"/>
    </location>
</feature>
<protein>
    <recommendedName>
        <fullName evidence="10">Ribosomal RNA small subunit methyltransferase E</fullName>
        <ecNumber evidence="10">2.1.1.193</ecNumber>
    </recommendedName>
</protein>
<dbReference type="GO" id="GO:0070042">
    <property type="term" value="F:rRNA (uridine-N3-)-methyltransferase activity"/>
    <property type="evidence" value="ECO:0007669"/>
    <property type="project" value="TreeGrafter"/>
</dbReference>
<dbReference type="InterPro" id="IPR046886">
    <property type="entry name" value="RsmE_MTase_dom"/>
</dbReference>
<evidence type="ECO:0000256" key="6">
    <source>
        <dbReference type="ARBA" id="ARBA00022679"/>
    </source>
</evidence>
<keyword evidence="6 10" id="KW-0808">Transferase</keyword>
<evidence type="ECO:0000256" key="5">
    <source>
        <dbReference type="ARBA" id="ARBA00022603"/>
    </source>
</evidence>
<comment type="function">
    <text evidence="8 10">Specifically methylates the N3 position of the uracil ring of uridine 1498 (m3U1498) in 16S rRNA. Acts on the fully assembled 30S ribosomal subunit.</text>
</comment>
<reference evidence="13" key="1">
    <citation type="submission" date="2021-01" db="EMBL/GenBank/DDBJ databases">
        <title>Modified the classification status of verrucomicrobia.</title>
        <authorList>
            <person name="Feng X."/>
        </authorList>
    </citation>
    <scope>NUCLEOTIDE SEQUENCE</scope>
    <source>
        <strain evidence="13">KCTC 12986</strain>
    </source>
</reference>
<dbReference type="PIRSF" id="PIRSF015601">
    <property type="entry name" value="MTase_slr0722"/>
    <property type="match status" value="1"/>
</dbReference>
<sequence>MDRFYLPPAEWTPGELVLAGEEGHHAVRVMRKKPGDRLEVFDGAGRWARGEVLACDKSQLTLRREEEGESAFDPPRLHLAVAIPKGKTMDLVVQKAVELGVNSIQPLTTRNTVVKVSATEAADKSQKWQRVALEACKQCGQNLLPTVFPVLPIGDYLARQRAGAGLLASLAEGALPVRERLEALPADLDVLSFLVGPEGDFTGEEIAAAIASGFEPVTLGRIVLRVETACLFLLSAARYRYF</sequence>
<comment type="subcellular location">
    <subcellularLocation>
        <location evidence="1 10">Cytoplasm</location>
    </subcellularLocation>
</comment>
<dbReference type="GO" id="GO:0070475">
    <property type="term" value="P:rRNA base methylation"/>
    <property type="evidence" value="ECO:0007669"/>
    <property type="project" value="TreeGrafter"/>
</dbReference>
<comment type="similarity">
    <text evidence="2 10">Belongs to the RNA methyltransferase RsmE family.</text>
</comment>
<accession>A0A934RVI6</accession>
<keyword evidence="4 10" id="KW-0698">rRNA processing</keyword>
<name>A0A934RVI6_9BACT</name>
<dbReference type="GO" id="GO:0005737">
    <property type="term" value="C:cytoplasm"/>
    <property type="evidence" value="ECO:0007669"/>
    <property type="project" value="UniProtKB-SubCell"/>
</dbReference>
<feature type="domain" description="Ribosomal RNA small subunit methyltransferase E PUA-like" evidence="12">
    <location>
        <begin position="18"/>
        <end position="62"/>
    </location>
</feature>
<dbReference type="Gene3D" id="3.40.1280.10">
    <property type="match status" value="1"/>
</dbReference>
<dbReference type="InterPro" id="IPR029026">
    <property type="entry name" value="tRNA_m1G_MTases_N"/>
</dbReference>
<dbReference type="NCBIfam" id="TIGR00046">
    <property type="entry name" value="RsmE family RNA methyltransferase"/>
    <property type="match status" value="1"/>
</dbReference>
<keyword evidence="5 10" id="KW-0489">Methyltransferase</keyword>
<evidence type="ECO:0000256" key="1">
    <source>
        <dbReference type="ARBA" id="ARBA00004496"/>
    </source>
</evidence>
<dbReference type="Pfam" id="PF04452">
    <property type="entry name" value="Methyltrans_RNA"/>
    <property type="match status" value="1"/>
</dbReference>
<dbReference type="CDD" id="cd18084">
    <property type="entry name" value="RsmE-like"/>
    <property type="match status" value="1"/>
</dbReference>
<dbReference type="InterPro" id="IPR015947">
    <property type="entry name" value="PUA-like_sf"/>
</dbReference>
<dbReference type="AlphaFoldDB" id="A0A934RVI6"/>
<keyword evidence="7 10" id="KW-0949">S-adenosyl-L-methionine</keyword>
<dbReference type="SUPFAM" id="SSF75217">
    <property type="entry name" value="alpha/beta knot"/>
    <property type="match status" value="1"/>
</dbReference>
<dbReference type="EMBL" id="JAENIO010000036">
    <property type="protein sequence ID" value="MBK1834930.1"/>
    <property type="molecule type" value="Genomic_DNA"/>
</dbReference>
<evidence type="ECO:0000256" key="4">
    <source>
        <dbReference type="ARBA" id="ARBA00022552"/>
    </source>
</evidence>
<dbReference type="SUPFAM" id="SSF88697">
    <property type="entry name" value="PUA domain-like"/>
    <property type="match status" value="1"/>
</dbReference>
<evidence type="ECO:0000256" key="8">
    <source>
        <dbReference type="ARBA" id="ARBA00025699"/>
    </source>
</evidence>
<keyword evidence="3 10" id="KW-0963">Cytoplasm</keyword>
<evidence type="ECO:0000256" key="3">
    <source>
        <dbReference type="ARBA" id="ARBA00022490"/>
    </source>
</evidence>
<dbReference type="PANTHER" id="PTHR30027">
    <property type="entry name" value="RIBOSOMAL RNA SMALL SUBUNIT METHYLTRANSFERASE E"/>
    <property type="match status" value="1"/>
</dbReference>
<proteinExistence type="inferred from homology"/>
<evidence type="ECO:0000256" key="2">
    <source>
        <dbReference type="ARBA" id="ARBA00005528"/>
    </source>
</evidence>
<evidence type="ECO:0000313" key="13">
    <source>
        <dbReference type="EMBL" id="MBK1834930.1"/>
    </source>
</evidence>
<dbReference type="InterPro" id="IPR029028">
    <property type="entry name" value="Alpha/beta_knot_MTases"/>
</dbReference>
<organism evidence="13 14">
    <name type="scientific">Roseibacillus ishigakijimensis</name>
    <dbReference type="NCBI Taxonomy" id="454146"/>
    <lineage>
        <taxon>Bacteria</taxon>
        <taxon>Pseudomonadati</taxon>
        <taxon>Verrucomicrobiota</taxon>
        <taxon>Verrucomicrobiia</taxon>
        <taxon>Verrucomicrobiales</taxon>
        <taxon>Verrucomicrobiaceae</taxon>
        <taxon>Roseibacillus</taxon>
    </lineage>
</organism>
<evidence type="ECO:0000259" key="11">
    <source>
        <dbReference type="Pfam" id="PF04452"/>
    </source>
</evidence>
<dbReference type="Pfam" id="PF20260">
    <property type="entry name" value="PUA_4"/>
    <property type="match status" value="1"/>
</dbReference>
<comment type="caution">
    <text evidence="13">The sequence shown here is derived from an EMBL/GenBank/DDBJ whole genome shotgun (WGS) entry which is preliminary data.</text>
</comment>
<evidence type="ECO:0000256" key="7">
    <source>
        <dbReference type="ARBA" id="ARBA00022691"/>
    </source>
</evidence>
<evidence type="ECO:0000259" key="12">
    <source>
        <dbReference type="Pfam" id="PF20260"/>
    </source>
</evidence>
<comment type="catalytic activity">
    <reaction evidence="9 10">
        <text>uridine(1498) in 16S rRNA + S-adenosyl-L-methionine = N(3)-methyluridine(1498) in 16S rRNA + S-adenosyl-L-homocysteine + H(+)</text>
        <dbReference type="Rhea" id="RHEA:42920"/>
        <dbReference type="Rhea" id="RHEA-COMP:10283"/>
        <dbReference type="Rhea" id="RHEA-COMP:10284"/>
        <dbReference type="ChEBI" id="CHEBI:15378"/>
        <dbReference type="ChEBI" id="CHEBI:57856"/>
        <dbReference type="ChEBI" id="CHEBI:59789"/>
        <dbReference type="ChEBI" id="CHEBI:65315"/>
        <dbReference type="ChEBI" id="CHEBI:74502"/>
        <dbReference type="EC" id="2.1.1.193"/>
    </reaction>
</comment>
<keyword evidence="14" id="KW-1185">Reference proteome</keyword>
<evidence type="ECO:0000313" key="14">
    <source>
        <dbReference type="Proteomes" id="UP000604083"/>
    </source>
</evidence>
<dbReference type="InterPro" id="IPR006700">
    <property type="entry name" value="RsmE"/>
</dbReference>
<dbReference type="EC" id="2.1.1.193" evidence="10"/>
<evidence type="ECO:0000256" key="9">
    <source>
        <dbReference type="ARBA" id="ARBA00047944"/>
    </source>
</evidence>
<dbReference type="PANTHER" id="PTHR30027:SF3">
    <property type="entry name" value="16S RRNA (URACIL(1498)-N(3))-METHYLTRANSFERASE"/>
    <property type="match status" value="1"/>
</dbReference>
<dbReference type="RefSeq" id="WP_200392364.1">
    <property type="nucleotide sequence ID" value="NZ_JAENIO010000036.1"/>
</dbReference>
<evidence type="ECO:0000256" key="10">
    <source>
        <dbReference type="PIRNR" id="PIRNR015601"/>
    </source>
</evidence>
<dbReference type="Proteomes" id="UP000604083">
    <property type="component" value="Unassembled WGS sequence"/>
</dbReference>
<gene>
    <name evidence="13" type="ORF">JIN78_12745</name>
</gene>